<keyword evidence="1" id="KW-0812">Transmembrane</keyword>
<organism evidence="2 3">
    <name type="scientific">Nicoliella spurrieriana</name>
    <dbReference type="NCBI Taxonomy" id="2925830"/>
    <lineage>
        <taxon>Bacteria</taxon>
        <taxon>Bacillati</taxon>
        <taxon>Bacillota</taxon>
        <taxon>Bacilli</taxon>
        <taxon>Lactobacillales</taxon>
        <taxon>Lactobacillaceae</taxon>
        <taxon>Nicoliella</taxon>
    </lineage>
</organism>
<feature type="transmembrane region" description="Helical" evidence="1">
    <location>
        <begin position="20"/>
        <end position="38"/>
    </location>
</feature>
<keyword evidence="1" id="KW-0472">Membrane</keyword>
<name>A0A976X5U7_9LACO</name>
<protein>
    <submittedName>
        <fullName evidence="2">Uncharacterized protein</fullName>
    </submittedName>
</protein>
<evidence type="ECO:0000313" key="2">
    <source>
        <dbReference type="EMBL" id="UQS87343.1"/>
    </source>
</evidence>
<evidence type="ECO:0000313" key="3">
    <source>
        <dbReference type="Proteomes" id="UP000831181"/>
    </source>
</evidence>
<dbReference type="EMBL" id="CP093361">
    <property type="protein sequence ID" value="UQS87343.1"/>
    <property type="molecule type" value="Genomic_DNA"/>
</dbReference>
<feature type="transmembrane region" description="Helical" evidence="1">
    <location>
        <begin position="91"/>
        <end position="111"/>
    </location>
</feature>
<gene>
    <name evidence="2" type="ORF">MOO44_04105</name>
</gene>
<proteinExistence type="predicted"/>
<accession>A0A976X5U7</accession>
<dbReference type="Proteomes" id="UP000831181">
    <property type="component" value="Chromosome"/>
</dbReference>
<dbReference type="AlphaFoldDB" id="A0A976X5U7"/>
<keyword evidence="3" id="KW-1185">Reference proteome</keyword>
<keyword evidence="1" id="KW-1133">Transmembrane helix</keyword>
<feature type="transmembrane region" description="Helical" evidence="1">
    <location>
        <begin position="50"/>
        <end position="71"/>
    </location>
</feature>
<evidence type="ECO:0000256" key="1">
    <source>
        <dbReference type="SAM" id="Phobius"/>
    </source>
</evidence>
<sequence length="119" mass="13530">MMAIWIVPSYLEFLHVGGMNVPLISIALFLIASVFAVAHRRHLTFTNGRVHGTFLFTWLIIFIFNLTVRFLGHTIDSSLASEPLNFEASSVIEFSCFVFGLSYVMTVLVFYDPKHLKDN</sequence>
<dbReference type="RefSeq" id="WP_260117149.1">
    <property type="nucleotide sequence ID" value="NZ_CP093361.1"/>
</dbReference>
<dbReference type="KEGG" id="lbe:MOO44_04105"/>
<reference evidence="2" key="1">
    <citation type="journal article" date="2022" name="Int. J. Syst. Evol. Microbiol.">
        <title>Apilactobacillus apisilvae sp. nov., Nicolia spurrieriana gen. nov. sp. nov., Bombilactobacillus folatiphilus sp. nov. and Bombilactobacillus thymidiniphilus sp. nov., four new lactic acid bacterial isolates from stingless bees Tetragonula carbonaria and Austroplebeia australis.</title>
        <authorList>
            <person name="Oliphant S.A."/>
            <person name="Watson-Haigh N.S."/>
            <person name="Sumby K.M."/>
            <person name="Gardner J."/>
            <person name="Groom S."/>
            <person name="Jiranek V."/>
        </authorList>
    </citation>
    <scope>NUCLEOTIDE SEQUENCE</scope>
    <source>
        <strain evidence="2">SGEP1_A5</strain>
    </source>
</reference>